<dbReference type="EMBL" id="JYIX01000018">
    <property type="protein sequence ID" value="KJL36652.1"/>
    <property type="molecule type" value="Genomic_DNA"/>
</dbReference>
<reference evidence="4 5" key="1">
    <citation type="submission" date="2015-02" db="EMBL/GenBank/DDBJ databases">
        <title>Draft genome sequences of ten Microbacterium spp. with emphasis on heavy metal contaminated environments.</title>
        <authorList>
            <person name="Corretto E."/>
        </authorList>
    </citation>
    <scope>NUCLEOTIDE SEQUENCE [LARGE SCALE GENOMIC DNA]</scope>
    <source>
        <strain evidence="4 5">ARN176</strain>
    </source>
</reference>
<dbReference type="GO" id="GO:0000976">
    <property type="term" value="F:transcription cis-regulatory region binding"/>
    <property type="evidence" value="ECO:0007669"/>
    <property type="project" value="TreeGrafter"/>
</dbReference>
<dbReference type="PROSITE" id="PS50977">
    <property type="entry name" value="HTH_TETR_2"/>
    <property type="match status" value="1"/>
</dbReference>
<dbReference type="Gene3D" id="1.10.357.10">
    <property type="entry name" value="Tetracycline Repressor, domain 2"/>
    <property type="match status" value="1"/>
</dbReference>
<evidence type="ECO:0000259" key="3">
    <source>
        <dbReference type="PROSITE" id="PS50977"/>
    </source>
</evidence>
<proteinExistence type="predicted"/>
<keyword evidence="1 2" id="KW-0238">DNA-binding</keyword>
<dbReference type="PANTHER" id="PTHR30055:SF229">
    <property type="entry name" value="HTH-TYPE TRANSCRIPTIONAL REPRESSOR RV1474C"/>
    <property type="match status" value="1"/>
</dbReference>
<dbReference type="Proteomes" id="UP000033740">
    <property type="component" value="Unassembled WGS sequence"/>
</dbReference>
<evidence type="ECO:0000256" key="1">
    <source>
        <dbReference type="ARBA" id="ARBA00023125"/>
    </source>
</evidence>
<dbReference type="SUPFAM" id="SSF48498">
    <property type="entry name" value="Tetracyclin repressor-like, C-terminal domain"/>
    <property type="match status" value="1"/>
</dbReference>
<dbReference type="RefSeq" id="WP_045270381.1">
    <property type="nucleotide sequence ID" value="NZ_JYIX01000018.1"/>
</dbReference>
<protein>
    <submittedName>
        <fullName evidence="4">HTH-type transcriptional regulator BetI</fullName>
    </submittedName>
</protein>
<sequence>MPRVVDHDARRRDIAAALLAVAARDGHDGVSSRAVARELGVAVGSLWHYFDGFDDVIRAAAAEVTRRTEDRIRTATEGLRGLTRLEAIMREVLPVDATTRTEAHVVVGFWGRLASLTPTADASAPTIPLWRTETAEALEEAVADRELRRDAPLDDMLALLRAITYGQQIVEVAEPADPAAHLRVFAAILDPWRA</sequence>
<feature type="domain" description="HTH tetR-type" evidence="3">
    <location>
        <begin position="8"/>
        <end position="68"/>
    </location>
</feature>
<dbReference type="InterPro" id="IPR050109">
    <property type="entry name" value="HTH-type_TetR-like_transc_reg"/>
</dbReference>
<dbReference type="InterPro" id="IPR036271">
    <property type="entry name" value="Tet_transcr_reg_TetR-rel_C_sf"/>
</dbReference>
<dbReference type="STRING" id="582680.RS86_00236"/>
<gene>
    <name evidence="4" type="primary">betI_2</name>
    <name evidence="4" type="ORF">RS86_00236</name>
</gene>
<organism evidence="4 5">
    <name type="scientific">Microbacterium azadirachtae</name>
    <dbReference type="NCBI Taxonomy" id="582680"/>
    <lineage>
        <taxon>Bacteria</taxon>
        <taxon>Bacillati</taxon>
        <taxon>Actinomycetota</taxon>
        <taxon>Actinomycetes</taxon>
        <taxon>Micrococcales</taxon>
        <taxon>Microbacteriaceae</taxon>
        <taxon>Microbacterium</taxon>
    </lineage>
</organism>
<dbReference type="Pfam" id="PF00440">
    <property type="entry name" value="TetR_N"/>
    <property type="match status" value="1"/>
</dbReference>
<dbReference type="PANTHER" id="PTHR30055">
    <property type="entry name" value="HTH-TYPE TRANSCRIPTIONAL REGULATOR RUTR"/>
    <property type="match status" value="1"/>
</dbReference>
<dbReference type="GO" id="GO:0003700">
    <property type="term" value="F:DNA-binding transcription factor activity"/>
    <property type="evidence" value="ECO:0007669"/>
    <property type="project" value="TreeGrafter"/>
</dbReference>
<accession>A0A0F0LTQ6</accession>
<name>A0A0F0LTQ6_9MICO</name>
<dbReference type="PATRIC" id="fig|582680.6.peg.242"/>
<dbReference type="InterPro" id="IPR009057">
    <property type="entry name" value="Homeodomain-like_sf"/>
</dbReference>
<comment type="caution">
    <text evidence="4">The sequence shown here is derived from an EMBL/GenBank/DDBJ whole genome shotgun (WGS) entry which is preliminary data.</text>
</comment>
<feature type="DNA-binding region" description="H-T-H motif" evidence="2">
    <location>
        <begin position="31"/>
        <end position="50"/>
    </location>
</feature>
<dbReference type="SUPFAM" id="SSF46689">
    <property type="entry name" value="Homeodomain-like"/>
    <property type="match status" value="1"/>
</dbReference>
<evidence type="ECO:0000313" key="5">
    <source>
        <dbReference type="Proteomes" id="UP000033740"/>
    </source>
</evidence>
<evidence type="ECO:0000256" key="2">
    <source>
        <dbReference type="PROSITE-ProRule" id="PRU00335"/>
    </source>
</evidence>
<keyword evidence="5" id="KW-1185">Reference proteome</keyword>
<evidence type="ECO:0000313" key="4">
    <source>
        <dbReference type="EMBL" id="KJL36652.1"/>
    </source>
</evidence>
<dbReference type="InterPro" id="IPR001647">
    <property type="entry name" value="HTH_TetR"/>
</dbReference>
<dbReference type="AlphaFoldDB" id="A0A0F0LTQ6"/>